<evidence type="ECO:0000256" key="4">
    <source>
        <dbReference type="ARBA" id="ARBA00022692"/>
    </source>
</evidence>
<dbReference type="GO" id="GO:0007165">
    <property type="term" value="P:signal transduction"/>
    <property type="evidence" value="ECO:0007669"/>
    <property type="project" value="UniProtKB-KW"/>
</dbReference>
<evidence type="ECO:0000256" key="10">
    <source>
        <dbReference type="SAM" id="Phobius"/>
    </source>
</evidence>
<sequence>MTDKQLLAYNRYQRFLQVLLTGCGCWHAPTKSGKSTYYWSVCILPMLFAYAMLNIRISYMYRHHLAIMMKNIGVSITTMGTILKVSSFLINRRSLIDYHRTLTDLFEQELKQNEKIRMVMFSPLHGISTFAYIYFGIIITLLLTYLMPTLTVITHGILRFQLITNYTLPYSRGYGYLWTVPTGHLRHFHLFFEIAMITINCITCIGVDSVFSFYTYLLSSMMRAMTFRLTNPLPNDKFYDVLSTCVVKHQKLMRYCNALTHVYGPIIFWHTITNAILLCALIFETVQVCRCERRRSSQRDILYVNYSFCVREQKYIFFIFSKITIFLINRRYLIDYHGTMSDLFEEELKRDEKVRRVMLAPLRRISTLAYTHTSLSITLIMTYLMASFVVIVRGIFHLHLPTDYTLPYSRGYGYFWTVPNNFLRHFHLLFEWWALITQAITNASVDSAFGFYVYLLASTMRAMTFRLTNPLPNDKYSDVLRMCVTKHLKLIQCRDMLKRIYSVIILWHIVTNAILLCAVIYEALQLSNITIRMVFNIISYSVVKLLQTFIYAWYGTVITNADEDFRNGIYFSEWHNSNLDRHVRTSILLMMMQKPMAIKVFSISIDVVIFTNIAIFLINRRYLINYHGTMSDLFEEELKRDEKVRRVMLAPLRGISTLAYTHSSIMLILIMTYVMPPFVVIIRGIFHLYLPTDYTLPYSRGYGYFWTVPNNFLRHFHLLYEWWVIITQAVTNASVDSAFGFYVYLLASTMRAMTFRLTNPLPNDKYSDVLRVCVTKHLKLMQCRDMLKRIYSVIILWHIVTNAVLLCAVIYEAMQLPEISIGIAFHFMSYSVVKLLQTFIYAWYGTIITNAVSFNLPFTI</sequence>
<feature type="transmembrane region" description="Helical" evidence="10">
    <location>
        <begin position="432"/>
        <end position="457"/>
    </location>
</feature>
<evidence type="ECO:0000256" key="8">
    <source>
        <dbReference type="ARBA" id="ARBA00023170"/>
    </source>
</evidence>
<organism evidence="11 12">
    <name type="scientific">Pogonomyrmex barbatus</name>
    <name type="common">red harvester ant</name>
    <dbReference type="NCBI Taxonomy" id="144034"/>
    <lineage>
        <taxon>Eukaryota</taxon>
        <taxon>Metazoa</taxon>
        <taxon>Ecdysozoa</taxon>
        <taxon>Arthropoda</taxon>
        <taxon>Hexapoda</taxon>
        <taxon>Insecta</taxon>
        <taxon>Pterygota</taxon>
        <taxon>Neoptera</taxon>
        <taxon>Endopterygota</taxon>
        <taxon>Hymenoptera</taxon>
        <taxon>Apocrita</taxon>
        <taxon>Aculeata</taxon>
        <taxon>Formicoidea</taxon>
        <taxon>Formicidae</taxon>
        <taxon>Myrmicinae</taxon>
        <taxon>Pogonomyrmex</taxon>
    </lineage>
</organism>
<gene>
    <name evidence="12" type="primary">LOC105426382</name>
</gene>
<feature type="transmembrane region" description="Helical" evidence="10">
    <location>
        <begin position="722"/>
        <end position="747"/>
    </location>
</feature>
<dbReference type="GO" id="GO:0005549">
    <property type="term" value="F:odorant binding"/>
    <property type="evidence" value="ECO:0007669"/>
    <property type="project" value="InterPro"/>
</dbReference>
<dbReference type="Pfam" id="PF02949">
    <property type="entry name" value="7tm_6"/>
    <property type="match status" value="3"/>
</dbReference>
<keyword evidence="8" id="KW-0675">Receptor</keyword>
<feature type="transmembrane region" description="Helical" evidence="10">
    <location>
        <begin position="500"/>
        <end position="521"/>
    </location>
</feature>
<feature type="transmembrane region" description="Helical" evidence="10">
    <location>
        <begin position="131"/>
        <end position="153"/>
    </location>
</feature>
<accession>A0A8N1S538</accession>
<feature type="transmembrane region" description="Helical" evidence="10">
    <location>
        <begin position="37"/>
        <end position="59"/>
    </location>
</feature>
<feature type="transmembrane region" description="Helical" evidence="10">
    <location>
        <begin position="790"/>
        <end position="811"/>
    </location>
</feature>
<dbReference type="OrthoDB" id="7548151at2759"/>
<keyword evidence="6 10" id="KW-1133">Transmembrane helix</keyword>
<name>A0A8N1S538_9HYME</name>
<keyword evidence="5" id="KW-0552">Olfaction</keyword>
<dbReference type="GO" id="GO:0005886">
    <property type="term" value="C:plasma membrane"/>
    <property type="evidence" value="ECO:0007669"/>
    <property type="project" value="UniProtKB-SubCell"/>
</dbReference>
<evidence type="ECO:0000256" key="5">
    <source>
        <dbReference type="ARBA" id="ARBA00022725"/>
    </source>
</evidence>
<feature type="transmembrane region" description="Helical" evidence="10">
    <location>
        <begin position="373"/>
        <end position="396"/>
    </location>
</feature>
<dbReference type="GeneID" id="105426382"/>
<keyword evidence="3" id="KW-0716">Sensory transduction</keyword>
<evidence type="ECO:0000313" key="11">
    <source>
        <dbReference type="Proteomes" id="UP000504615"/>
    </source>
</evidence>
<evidence type="ECO:0000256" key="9">
    <source>
        <dbReference type="ARBA" id="ARBA00023224"/>
    </source>
</evidence>
<dbReference type="RefSeq" id="XP_025073856.1">
    <property type="nucleotide sequence ID" value="XM_025218071.1"/>
</dbReference>
<evidence type="ECO:0000313" key="12">
    <source>
        <dbReference type="RefSeq" id="XP_025073856.1"/>
    </source>
</evidence>
<evidence type="ECO:0000256" key="2">
    <source>
        <dbReference type="ARBA" id="ARBA00022475"/>
    </source>
</evidence>
<dbReference type="Proteomes" id="UP000504615">
    <property type="component" value="Unplaced"/>
</dbReference>
<feature type="transmembrane region" description="Helical" evidence="10">
    <location>
        <begin position="665"/>
        <end position="690"/>
    </location>
</feature>
<keyword evidence="2" id="KW-1003">Cell membrane</keyword>
<feature type="transmembrane region" description="Helical" evidence="10">
    <location>
        <begin position="71"/>
        <end position="90"/>
    </location>
</feature>
<evidence type="ECO:0000256" key="7">
    <source>
        <dbReference type="ARBA" id="ARBA00023136"/>
    </source>
</evidence>
<feature type="transmembrane region" description="Helical" evidence="10">
    <location>
        <begin position="596"/>
        <end position="618"/>
    </location>
</feature>
<feature type="transmembrane region" description="Helical" evidence="10">
    <location>
        <begin position="267"/>
        <end position="289"/>
    </location>
</feature>
<proteinExistence type="predicted"/>
<reference evidence="12" key="1">
    <citation type="submission" date="2025-08" db="UniProtKB">
        <authorList>
            <consortium name="RefSeq"/>
        </authorList>
    </citation>
    <scope>IDENTIFICATION</scope>
</reference>
<dbReference type="AlphaFoldDB" id="A0A8N1S538"/>
<feature type="transmembrane region" description="Helical" evidence="10">
    <location>
        <begin position="194"/>
        <end position="217"/>
    </location>
</feature>
<dbReference type="PANTHER" id="PTHR21137">
    <property type="entry name" value="ODORANT RECEPTOR"/>
    <property type="match status" value="1"/>
</dbReference>
<dbReference type="PROSITE" id="PS51257">
    <property type="entry name" value="PROKAR_LIPOPROTEIN"/>
    <property type="match status" value="1"/>
</dbReference>
<protein>
    <submittedName>
        <fullName evidence="12">Uncharacterized protein LOC105426382</fullName>
    </submittedName>
</protein>
<keyword evidence="4 10" id="KW-0812">Transmembrane</keyword>
<evidence type="ECO:0000256" key="1">
    <source>
        <dbReference type="ARBA" id="ARBA00004651"/>
    </source>
</evidence>
<keyword evidence="9" id="KW-0807">Transducer</keyword>
<evidence type="ECO:0000256" key="3">
    <source>
        <dbReference type="ARBA" id="ARBA00022606"/>
    </source>
</evidence>
<dbReference type="PANTHER" id="PTHR21137:SF35">
    <property type="entry name" value="ODORANT RECEPTOR 19A-RELATED"/>
    <property type="match status" value="1"/>
</dbReference>
<evidence type="ECO:0000256" key="6">
    <source>
        <dbReference type="ARBA" id="ARBA00022989"/>
    </source>
</evidence>
<dbReference type="InterPro" id="IPR004117">
    <property type="entry name" value="7tm6_olfct_rcpt"/>
</dbReference>
<keyword evidence="11" id="KW-1185">Reference proteome</keyword>
<comment type="subcellular location">
    <subcellularLocation>
        <location evidence="1">Cell membrane</location>
        <topology evidence="1">Multi-pass membrane protein</topology>
    </subcellularLocation>
</comment>
<dbReference type="GO" id="GO:0004984">
    <property type="term" value="F:olfactory receptor activity"/>
    <property type="evidence" value="ECO:0007669"/>
    <property type="project" value="InterPro"/>
</dbReference>
<keyword evidence="7 10" id="KW-0472">Membrane</keyword>